<keyword evidence="8 9" id="KW-0131">Cell cycle</keyword>
<evidence type="ECO:0000256" key="1">
    <source>
        <dbReference type="ARBA" id="ARBA00005417"/>
    </source>
</evidence>
<name>A8MJ13_ALKOO</name>
<dbReference type="HOGENOM" id="CLU_000604_1_22_9"/>
<accession>A8MJ13</accession>
<dbReference type="SUPFAM" id="SSF52540">
    <property type="entry name" value="P-loop containing nucleoside triphosphate hydrolases"/>
    <property type="match status" value="1"/>
</dbReference>
<dbReference type="GO" id="GO:0005886">
    <property type="term" value="C:plasma membrane"/>
    <property type="evidence" value="ECO:0007669"/>
    <property type="project" value="UniProtKB-SubCell"/>
</dbReference>
<dbReference type="GO" id="GO:0016887">
    <property type="term" value="F:ATP hydrolysis activity"/>
    <property type="evidence" value="ECO:0007669"/>
    <property type="project" value="InterPro"/>
</dbReference>
<evidence type="ECO:0000256" key="4">
    <source>
        <dbReference type="ARBA" id="ARBA00022618"/>
    </source>
</evidence>
<keyword evidence="7 9" id="KW-0472">Membrane</keyword>
<keyword evidence="5 9" id="KW-0547">Nucleotide-binding</keyword>
<proteinExistence type="inferred from homology"/>
<evidence type="ECO:0000256" key="8">
    <source>
        <dbReference type="ARBA" id="ARBA00023306"/>
    </source>
</evidence>
<evidence type="ECO:0000256" key="3">
    <source>
        <dbReference type="ARBA" id="ARBA00022475"/>
    </source>
</evidence>
<dbReference type="Proteomes" id="UP000000269">
    <property type="component" value="Chromosome"/>
</dbReference>
<organism evidence="11 12">
    <name type="scientific">Alkaliphilus oremlandii (strain OhILAs)</name>
    <name type="common">Clostridium oremlandii (strain OhILAs)</name>
    <dbReference type="NCBI Taxonomy" id="350688"/>
    <lineage>
        <taxon>Bacteria</taxon>
        <taxon>Bacillati</taxon>
        <taxon>Bacillota</taxon>
        <taxon>Clostridia</taxon>
        <taxon>Peptostreptococcales</taxon>
        <taxon>Natronincolaceae</taxon>
        <taxon>Alkaliphilus</taxon>
    </lineage>
</organism>
<dbReference type="Pfam" id="PF00005">
    <property type="entry name" value="ABC_tran"/>
    <property type="match status" value="1"/>
</dbReference>
<dbReference type="InterPro" id="IPR003439">
    <property type="entry name" value="ABC_transporter-like_ATP-bd"/>
</dbReference>
<dbReference type="AlphaFoldDB" id="A8MJ13"/>
<dbReference type="NCBIfam" id="TIGR02673">
    <property type="entry name" value="FtsE"/>
    <property type="match status" value="1"/>
</dbReference>
<dbReference type="eggNOG" id="COG2884">
    <property type="taxonomic scope" value="Bacteria"/>
</dbReference>
<evidence type="ECO:0000256" key="9">
    <source>
        <dbReference type="RuleBase" id="RU365094"/>
    </source>
</evidence>
<dbReference type="InterPro" id="IPR003593">
    <property type="entry name" value="AAA+_ATPase"/>
</dbReference>
<dbReference type="InterPro" id="IPR017871">
    <property type="entry name" value="ABC_transporter-like_CS"/>
</dbReference>
<gene>
    <name evidence="9" type="primary">ftsE</name>
    <name evidence="11" type="ordered locus">Clos_2262</name>
</gene>
<keyword evidence="6 9" id="KW-0067">ATP-binding</keyword>
<dbReference type="KEGG" id="aoe:Clos_2262"/>
<dbReference type="InterPro" id="IPR027417">
    <property type="entry name" value="P-loop_NTPase"/>
</dbReference>
<keyword evidence="12" id="KW-1185">Reference proteome</keyword>
<comment type="similarity">
    <text evidence="1 9">Belongs to the ABC transporter superfamily.</text>
</comment>
<protein>
    <recommendedName>
        <fullName evidence="2 9">Cell division ATP-binding protein FtsE</fullName>
    </recommendedName>
</protein>
<evidence type="ECO:0000313" key="12">
    <source>
        <dbReference type="Proteomes" id="UP000000269"/>
    </source>
</evidence>
<evidence type="ECO:0000256" key="2">
    <source>
        <dbReference type="ARBA" id="ARBA00020019"/>
    </source>
</evidence>
<comment type="subcellular location">
    <subcellularLocation>
        <location evidence="9">Cell membrane</location>
        <topology evidence="9">Peripheral membrane protein</topology>
        <orientation evidence="9">Cytoplasmic side</orientation>
    </subcellularLocation>
</comment>
<dbReference type="InterPro" id="IPR015854">
    <property type="entry name" value="ABC_transpr_LolD-like"/>
</dbReference>
<dbReference type="GO" id="GO:0005524">
    <property type="term" value="F:ATP binding"/>
    <property type="evidence" value="ECO:0007669"/>
    <property type="project" value="UniProtKB-UniRule"/>
</dbReference>
<dbReference type="STRING" id="350688.Clos_2262"/>
<dbReference type="SMART" id="SM00382">
    <property type="entry name" value="AAA"/>
    <property type="match status" value="1"/>
</dbReference>
<keyword evidence="4 9" id="KW-0132">Cell division</keyword>
<evidence type="ECO:0000256" key="5">
    <source>
        <dbReference type="ARBA" id="ARBA00022741"/>
    </source>
</evidence>
<dbReference type="Gene3D" id="3.40.50.300">
    <property type="entry name" value="P-loop containing nucleotide triphosphate hydrolases"/>
    <property type="match status" value="1"/>
</dbReference>
<dbReference type="EMBL" id="CP000853">
    <property type="protein sequence ID" value="ABW19795.1"/>
    <property type="molecule type" value="Genomic_DNA"/>
</dbReference>
<dbReference type="PROSITE" id="PS00211">
    <property type="entry name" value="ABC_TRANSPORTER_1"/>
    <property type="match status" value="1"/>
</dbReference>
<evidence type="ECO:0000259" key="10">
    <source>
        <dbReference type="PROSITE" id="PS50893"/>
    </source>
</evidence>
<feature type="domain" description="ABC transporter" evidence="10">
    <location>
        <begin position="15"/>
        <end position="240"/>
    </location>
</feature>
<keyword evidence="3 9" id="KW-1003">Cell membrane</keyword>
<dbReference type="PROSITE" id="PS50893">
    <property type="entry name" value="ABC_TRANSPORTER_2"/>
    <property type="match status" value="1"/>
</dbReference>
<dbReference type="FunFam" id="3.40.50.300:FF:000056">
    <property type="entry name" value="Cell division ATP-binding protein FtsE"/>
    <property type="match status" value="1"/>
</dbReference>
<comment type="function">
    <text evidence="9">Part of the ABC transporter FtsEX involved in cellular division.</text>
</comment>
<dbReference type="GO" id="GO:0022857">
    <property type="term" value="F:transmembrane transporter activity"/>
    <property type="evidence" value="ECO:0007669"/>
    <property type="project" value="TreeGrafter"/>
</dbReference>
<evidence type="ECO:0000256" key="7">
    <source>
        <dbReference type="ARBA" id="ARBA00023136"/>
    </source>
</evidence>
<dbReference type="PANTHER" id="PTHR24220:SF470">
    <property type="entry name" value="CELL DIVISION ATP-BINDING PROTEIN FTSE"/>
    <property type="match status" value="1"/>
</dbReference>
<comment type="subunit">
    <text evidence="9">Homodimer. Forms a membrane-associated complex with FtsX.</text>
</comment>
<dbReference type="InterPro" id="IPR005286">
    <property type="entry name" value="Cell_div_FtsE"/>
</dbReference>
<evidence type="ECO:0000256" key="6">
    <source>
        <dbReference type="ARBA" id="ARBA00022840"/>
    </source>
</evidence>
<sequence>MSKNKDSQWELMKVIELRNVTKTYSTGVQALTNINLKIEKEDFVFLVGPSGAGKSTFIKLILKEEELSDGSILINGQDVTKLSKRKVPYHRRNIGIVFQDFRLLPNKTVYENVAFAMEIIEASSKEIRRQVPMVLGMVGLSDKATSYPHQLSGGERQRVSIARAIVNNPAILIADEPTGNLDPETAWEIMKVLKQINRRGTTVLMATHAKDIVDVMQQRVIALEKGRVVRDQQRGAYGYEG</sequence>
<reference evidence="12" key="1">
    <citation type="submission" date="2007-10" db="EMBL/GenBank/DDBJ databases">
        <title>Complete genome of Alkaliphilus oremlandii OhILAs.</title>
        <authorList>
            <person name="Copeland A."/>
            <person name="Lucas S."/>
            <person name="Lapidus A."/>
            <person name="Barry K."/>
            <person name="Detter J.C."/>
            <person name="Glavina del Rio T."/>
            <person name="Hammon N."/>
            <person name="Israni S."/>
            <person name="Dalin E."/>
            <person name="Tice H."/>
            <person name="Pitluck S."/>
            <person name="Chain P."/>
            <person name="Malfatti S."/>
            <person name="Shin M."/>
            <person name="Vergez L."/>
            <person name="Schmutz J."/>
            <person name="Larimer F."/>
            <person name="Land M."/>
            <person name="Hauser L."/>
            <person name="Kyrpides N."/>
            <person name="Mikhailova N."/>
            <person name="Stolz J.F."/>
            <person name="Dawson A."/>
            <person name="Fisher E."/>
            <person name="Crable B."/>
            <person name="Perera E."/>
            <person name="Lisak J."/>
            <person name="Ranganathan M."/>
            <person name="Basu P."/>
            <person name="Richardson P."/>
        </authorList>
    </citation>
    <scope>NUCLEOTIDE SEQUENCE [LARGE SCALE GENOMIC DNA]</scope>
    <source>
        <strain evidence="12">OhILAs</strain>
    </source>
</reference>
<evidence type="ECO:0000313" key="11">
    <source>
        <dbReference type="EMBL" id="ABW19795.1"/>
    </source>
</evidence>
<dbReference type="PANTHER" id="PTHR24220">
    <property type="entry name" value="IMPORT ATP-BINDING PROTEIN"/>
    <property type="match status" value="1"/>
</dbReference>
<dbReference type="GO" id="GO:0051301">
    <property type="term" value="P:cell division"/>
    <property type="evidence" value="ECO:0007669"/>
    <property type="project" value="UniProtKB-UniRule"/>
</dbReference>